<name>A0A060PVV5_STAHA</name>
<evidence type="ECO:0000256" key="4">
    <source>
        <dbReference type="ARBA" id="ARBA00022679"/>
    </source>
</evidence>
<sequence length="755" mass="90314">MQYSIIVPYKETDIKILRDCLDSINQQTFGDFEVIFIHNGNTNLNEEIEKYNFKNKIIIEQKLENPQYYRNIGIQKASGEYILFMDGDDYLHPNALIYAKEIIDETFDEVIKLGVKKTHYTKKLTFKEFVDGFYKPEISQQINEFLDNIKSKDITSNEATNKLYNLGIISHSYIDIKQNRLLDKINYRLKSCGLIIKKSFLIENKVEFDTTNSLYGDVNFVLKVYNLVPSIKQTKVKLYFKLIHNDSISYPSHLQLNKESKSYYKLLAYDKTLDNCPNMILARKIKGFAIREYLYHVCKSESFKKSYKTVKPIFIILHDLLRKPSKKLKINLRHLYEINPINQGNYFKAYRRSKRRVNLYNTYKFLQPKNERYRKKVIQKNILTKLPIRKDLIIYESFLGKNYSDSPKAIFEYLKSKNNDSFEHIWILNNKEIINDYPILKEKNVKIIDRFSWKYFYYATISKYFVLNMRQPKWLEKKGEQVILSTWHGTPLKRLVFDMSNVTSASKSYKQDFYYQSRNWDYLIAANKYSEQIFERAFKYPKSNILTYGYPRNDILTNYDSYYKLSLKQKFNLPTDKKIILYAPTWRDDQYHDVGKYKFSLNLDLKKMQNDLGNEYIILLRMHYFISDILDISEFEGFAYDFSKYNDVNDLYIISDILITDYSSVFFDYANLRRPVLFYTYDLDKYKDELRGFYIDMKKDLPGPLLYTTSEVIDSIININEITNEYKDKYEDFYERFCSLDDGNATQRVIDKVIK</sequence>
<dbReference type="GO" id="GO:0047355">
    <property type="term" value="F:CDP-glycerol glycerophosphotransferase activity"/>
    <property type="evidence" value="ECO:0007669"/>
    <property type="project" value="InterPro"/>
</dbReference>
<dbReference type="SUPFAM" id="SSF53448">
    <property type="entry name" value="Nucleotide-diphospho-sugar transferases"/>
    <property type="match status" value="1"/>
</dbReference>
<dbReference type="EMBL" id="AB477967">
    <property type="protein sequence ID" value="BAO96264.1"/>
    <property type="molecule type" value="Genomic_DNA"/>
</dbReference>
<dbReference type="AlphaFoldDB" id="A0A060PVV5"/>
<keyword evidence="4 8" id="KW-0808">Transferase</keyword>
<reference evidence="8" key="1">
    <citation type="submission" date="2009-01" db="EMBL/GenBank/DDBJ databases">
        <title>Hot accumulation and evolution of cassette chromosome in Staphylococcus haemolyticus.</title>
        <authorList>
            <person name="Han X."/>
            <person name="Ito T."/>
            <person name="Watanabe S."/>
            <person name="Hoshi S."/>
            <person name="Hiramatsu K."/>
        </authorList>
    </citation>
    <scope>NUCLEOTIDE SEQUENCE</scope>
    <source>
        <strain evidence="8">SH480</strain>
    </source>
</reference>
<dbReference type="InterPro" id="IPR043149">
    <property type="entry name" value="TagF_N"/>
</dbReference>
<dbReference type="InterPro" id="IPR043148">
    <property type="entry name" value="TagF_C"/>
</dbReference>
<dbReference type="InterPro" id="IPR029044">
    <property type="entry name" value="Nucleotide-diphossugar_trans"/>
</dbReference>
<dbReference type="GO" id="GO:0005886">
    <property type="term" value="C:plasma membrane"/>
    <property type="evidence" value="ECO:0007669"/>
    <property type="project" value="UniProtKB-SubCell"/>
</dbReference>
<organism evidence="8">
    <name type="scientific">Staphylococcus haemolyticus</name>
    <dbReference type="NCBI Taxonomy" id="1283"/>
    <lineage>
        <taxon>Bacteria</taxon>
        <taxon>Bacillati</taxon>
        <taxon>Bacillota</taxon>
        <taxon>Bacilli</taxon>
        <taxon>Bacillales</taxon>
        <taxon>Staphylococcaceae</taxon>
        <taxon>Staphylococcus</taxon>
    </lineage>
</organism>
<dbReference type="PANTHER" id="PTHR37316">
    <property type="entry name" value="TEICHOIC ACID GLYCEROL-PHOSPHATE PRIMASE"/>
    <property type="match status" value="1"/>
</dbReference>
<keyword evidence="6" id="KW-0472">Membrane</keyword>
<comment type="subcellular location">
    <subcellularLocation>
        <location evidence="1">Cell membrane</location>
        <topology evidence="1">Peripheral membrane protein</topology>
    </subcellularLocation>
</comment>
<dbReference type="InterPro" id="IPR051612">
    <property type="entry name" value="Teichoic_Acid_Biosynth"/>
</dbReference>
<dbReference type="GO" id="GO:0019350">
    <property type="term" value="P:teichoic acid biosynthetic process"/>
    <property type="evidence" value="ECO:0007669"/>
    <property type="project" value="UniProtKB-KW"/>
</dbReference>
<dbReference type="SUPFAM" id="SSF53756">
    <property type="entry name" value="UDP-Glycosyltransferase/glycogen phosphorylase"/>
    <property type="match status" value="1"/>
</dbReference>
<proteinExistence type="inferred from homology"/>
<dbReference type="Pfam" id="PF04464">
    <property type="entry name" value="Glyphos_transf"/>
    <property type="match status" value="1"/>
</dbReference>
<evidence type="ECO:0000256" key="5">
    <source>
        <dbReference type="ARBA" id="ARBA00022944"/>
    </source>
</evidence>
<protein>
    <submittedName>
        <fullName evidence="8">CDP-glycerol:poly(Glycerophosphate) glycerophosphotransferase</fullName>
    </submittedName>
</protein>
<dbReference type="Pfam" id="PF00535">
    <property type="entry name" value="Glycos_transf_2"/>
    <property type="match status" value="1"/>
</dbReference>
<dbReference type="InterPro" id="IPR007554">
    <property type="entry name" value="Glycerophosphate_synth"/>
</dbReference>
<dbReference type="RefSeq" id="WP_012102514.1">
    <property type="nucleotide sequence ID" value="NZ_CUFN01000005.1"/>
</dbReference>
<evidence type="ECO:0000313" key="8">
    <source>
        <dbReference type="EMBL" id="BAO96264.1"/>
    </source>
</evidence>
<keyword evidence="3" id="KW-1003">Cell membrane</keyword>
<evidence type="ECO:0000256" key="3">
    <source>
        <dbReference type="ARBA" id="ARBA00022475"/>
    </source>
</evidence>
<evidence type="ECO:0000256" key="2">
    <source>
        <dbReference type="ARBA" id="ARBA00010488"/>
    </source>
</evidence>
<evidence type="ECO:0000256" key="1">
    <source>
        <dbReference type="ARBA" id="ARBA00004202"/>
    </source>
</evidence>
<keyword evidence="5" id="KW-0777">Teichoic acid biosynthesis</keyword>
<accession>A0A060PVV5</accession>
<evidence type="ECO:0000256" key="6">
    <source>
        <dbReference type="ARBA" id="ARBA00023136"/>
    </source>
</evidence>
<dbReference type="Gene3D" id="3.40.50.12580">
    <property type="match status" value="1"/>
</dbReference>
<dbReference type="CDD" id="cd00761">
    <property type="entry name" value="Glyco_tranf_GTA_type"/>
    <property type="match status" value="1"/>
</dbReference>
<dbReference type="Gene3D" id="3.90.550.10">
    <property type="entry name" value="Spore Coat Polysaccharide Biosynthesis Protein SpsA, Chain A"/>
    <property type="match status" value="1"/>
</dbReference>
<feature type="domain" description="Glycosyltransferase 2-like" evidence="7">
    <location>
        <begin position="4"/>
        <end position="117"/>
    </location>
</feature>
<dbReference type="InterPro" id="IPR001173">
    <property type="entry name" value="Glyco_trans_2-like"/>
</dbReference>
<dbReference type="PANTHER" id="PTHR37316:SF3">
    <property type="entry name" value="TEICHOIC ACID GLYCEROL-PHOSPHATE TRANSFERASE"/>
    <property type="match status" value="1"/>
</dbReference>
<dbReference type="Gene3D" id="3.40.50.11820">
    <property type="match status" value="1"/>
</dbReference>
<comment type="similarity">
    <text evidence="2">Belongs to the CDP-glycerol glycerophosphotransferase family.</text>
</comment>
<evidence type="ECO:0000259" key="7">
    <source>
        <dbReference type="Pfam" id="PF00535"/>
    </source>
</evidence>